<protein>
    <submittedName>
        <fullName evidence="1">Nucleotide pyrophosphatase</fullName>
    </submittedName>
</protein>
<accession>A0A0K1JQK5</accession>
<keyword evidence="2" id="KW-1185">Reference proteome</keyword>
<sequence>MVPAPVVPSYDGHGLAGVLPSVLASLGVGTGPVELPPARRAVVVLVDGLGLELLRQRKGHAPYLRSLLAEARDLTAGFPSTTATSMGTFGTGLPPGAHGLTGYQVEIPGEGRLFNELSWEDGPNPERWQPEQTVLQRSASAGIATTMVAPGYFDGSGLTRAALRGAMFRGSEDLGGRVAAALAAVRSAPRALVYLYWGDLDRTGHVHGCESWQWGDELEHIDRELRRLGEQLPADCSLSVVADHGMVDIPLEARTDVAHDAELRDGVRLVGGEMRALQLYCEPGAAETVLATWQARLGEQGWIVSREEALTRGWFGPVHERVLPRIGEVIAAFHAPIGVVDSRVMRPVILGLIGQHGSMTSAEQSVPLLHLPAAGSD</sequence>
<reference evidence="1 2" key="1">
    <citation type="submission" date="2015-03" db="EMBL/GenBank/DDBJ databases">
        <title>Luteipulveratus halotolerans sp. nov., a novel actinobacterium (Dermacoccaceae) from Sarawak, Malaysia.</title>
        <authorList>
            <person name="Juboi H."/>
            <person name="Basik A."/>
            <person name="Shamsul S.S."/>
            <person name="Arnold P."/>
            <person name="Schmitt E.K."/>
            <person name="Sanglier J.-J."/>
            <person name="Yeo T."/>
        </authorList>
    </citation>
    <scope>NUCLEOTIDE SEQUENCE [LARGE SCALE GENOMIC DNA]</scope>
    <source>
        <strain evidence="1 2">MN07-A0370</strain>
    </source>
</reference>
<dbReference type="InterPro" id="IPR017850">
    <property type="entry name" value="Alkaline_phosphatase_core_sf"/>
</dbReference>
<dbReference type="SUPFAM" id="SSF53649">
    <property type="entry name" value="Alkaline phosphatase-like"/>
    <property type="match status" value="1"/>
</dbReference>
<dbReference type="OrthoDB" id="9779267at2"/>
<dbReference type="Pfam" id="PF01663">
    <property type="entry name" value="Phosphodiest"/>
    <property type="match status" value="1"/>
</dbReference>
<proteinExistence type="predicted"/>
<dbReference type="PATRIC" id="fig|571913.6.peg.3339"/>
<evidence type="ECO:0000313" key="2">
    <source>
        <dbReference type="Proteomes" id="UP000066480"/>
    </source>
</evidence>
<name>A0A0K1JQK5_9MICO</name>
<evidence type="ECO:0000313" key="1">
    <source>
        <dbReference type="EMBL" id="AKU19004.1"/>
    </source>
</evidence>
<dbReference type="EMBL" id="CP011112">
    <property type="protein sequence ID" value="AKU19004.1"/>
    <property type="molecule type" value="Genomic_DNA"/>
</dbReference>
<dbReference type="STRING" id="571913.VV02_16470"/>
<gene>
    <name evidence="1" type="ORF">VV02_16470</name>
</gene>
<dbReference type="InterPro" id="IPR002591">
    <property type="entry name" value="Phosphodiest/P_Trfase"/>
</dbReference>
<dbReference type="PANTHER" id="PTHR10151:SF120">
    <property type="entry name" value="BIS(5'-ADENOSYL)-TRIPHOSPHATASE"/>
    <property type="match status" value="1"/>
</dbReference>
<dbReference type="KEGG" id="lmoi:VV02_16470"/>
<dbReference type="Proteomes" id="UP000066480">
    <property type="component" value="Chromosome"/>
</dbReference>
<dbReference type="Gene3D" id="3.40.720.10">
    <property type="entry name" value="Alkaline Phosphatase, subunit A"/>
    <property type="match status" value="1"/>
</dbReference>
<dbReference type="AlphaFoldDB" id="A0A0K1JQK5"/>
<dbReference type="PANTHER" id="PTHR10151">
    <property type="entry name" value="ECTONUCLEOTIDE PYROPHOSPHATASE/PHOSPHODIESTERASE"/>
    <property type="match status" value="1"/>
</dbReference>
<dbReference type="RefSeq" id="WP_052597126.1">
    <property type="nucleotide sequence ID" value="NZ_CP011112.1"/>
</dbReference>
<organism evidence="1 2">
    <name type="scientific">Luteipulveratus mongoliensis</name>
    <dbReference type="NCBI Taxonomy" id="571913"/>
    <lineage>
        <taxon>Bacteria</taxon>
        <taxon>Bacillati</taxon>
        <taxon>Actinomycetota</taxon>
        <taxon>Actinomycetes</taxon>
        <taxon>Micrococcales</taxon>
        <taxon>Dermacoccaceae</taxon>
        <taxon>Luteipulveratus</taxon>
    </lineage>
</organism>
<dbReference type="GO" id="GO:0016787">
    <property type="term" value="F:hydrolase activity"/>
    <property type="evidence" value="ECO:0007669"/>
    <property type="project" value="UniProtKB-ARBA"/>
</dbReference>